<gene>
    <name evidence="2" type="ORF">NC653_017511</name>
</gene>
<keyword evidence="3" id="KW-1185">Reference proteome</keyword>
<comment type="caution">
    <text evidence="2">The sequence shown here is derived from an EMBL/GenBank/DDBJ whole genome shotgun (WGS) entry which is preliminary data.</text>
</comment>
<evidence type="ECO:0000313" key="2">
    <source>
        <dbReference type="EMBL" id="KAJ6994732.1"/>
    </source>
</evidence>
<evidence type="ECO:0000313" key="3">
    <source>
        <dbReference type="Proteomes" id="UP001164929"/>
    </source>
</evidence>
<sequence length="87" mass="9928">MDGWGPRLLMEKNGAFIRWNWLVTDAYLEWKFLLSEALIKGSEAHTLSQGTLKDNRNTASSSSRIRDDPEAVQARKKVYVICATENK</sequence>
<dbReference type="Proteomes" id="UP001164929">
    <property type="component" value="Chromosome 6"/>
</dbReference>
<accession>A0AAD6QQT9</accession>
<feature type="compositionally biased region" description="Polar residues" evidence="1">
    <location>
        <begin position="49"/>
        <end position="63"/>
    </location>
</feature>
<protein>
    <submittedName>
        <fullName evidence="2">Uncharacterized protein</fullName>
    </submittedName>
</protein>
<reference evidence="2" key="1">
    <citation type="journal article" date="2023" name="Mol. Ecol. Resour.">
        <title>Chromosome-level genome assembly of a triploid poplar Populus alba 'Berolinensis'.</title>
        <authorList>
            <person name="Chen S."/>
            <person name="Yu Y."/>
            <person name="Wang X."/>
            <person name="Wang S."/>
            <person name="Zhang T."/>
            <person name="Zhou Y."/>
            <person name="He R."/>
            <person name="Meng N."/>
            <person name="Wang Y."/>
            <person name="Liu W."/>
            <person name="Liu Z."/>
            <person name="Liu J."/>
            <person name="Guo Q."/>
            <person name="Huang H."/>
            <person name="Sederoff R.R."/>
            <person name="Wang G."/>
            <person name="Qu G."/>
            <person name="Chen S."/>
        </authorList>
    </citation>
    <scope>NUCLEOTIDE SEQUENCE</scope>
    <source>
        <strain evidence="2">SC-2020</strain>
    </source>
</reference>
<feature type="region of interest" description="Disordered" evidence="1">
    <location>
        <begin position="49"/>
        <end position="70"/>
    </location>
</feature>
<dbReference type="EMBL" id="JAQIZT010000006">
    <property type="protein sequence ID" value="KAJ6994732.1"/>
    <property type="molecule type" value="Genomic_DNA"/>
</dbReference>
<organism evidence="2 3">
    <name type="scientific">Populus alba x Populus x berolinensis</name>
    <dbReference type="NCBI Taxonomy" id="444605"/>
    <lineage>
        <taxon>Eukaryota</taxon>
        <taxon>Viridiplantae</taxon>
        <taxon>Streptophyta</taxon>
        <taxon>Embryophyta</taxon>
        <taxon>Tracheophyta</taxon>
        <taxon>Spermatophyta</taxon>
        <taxon>Magnoliopsida</taxon>
        <taxon>eudicotyledons</taxon>
        <taxon>Gunneridae</taxon>
        <taxon>Pentapetalae</taxon>
        <taxon>rosids</taxon>
        <taxon>fabids</taxon>
        <taxon>Malpighiales</taxon>
        <taxon>Salicaceae</taxon>
        <taxon>Saliceae</taxon>
        <taxon>Populus</taxon>
    </lineage>
</organism>
<evidence type="ECO:0000256" key="1">
    <source>
        <dbReference type="SAM" id="MobiDB-lite"/>
    </source>
</evidence>
<proteinExistence type="predicted"/>
<name>A0AAD6QQT9_9ROSI</name>
<dbReference type="AlphaFoldDB" id="A0AAD6QQT9"/>